<name>A0AA47MMB8_MERPO</name>
<evidence type="ECO:0000256" key="1">
    <source>
        <dbReference type="ARBA" id="ARBA00022536"/>
    </source>
</evidence>
<keyword evidence="2" id="KW-1015">Disulfide bond</keyword>
<protein>
    <recommendedName>
        <fullName evidence="5">Cryptic/Cripto CFC domain-containing protein</fullName>
    </recommendedName>
</protein>
<proteinExistence type="predicted"/>
<organism evidence="6 7">
    <name type="scientific">Merluccius polli</name>
    <name type="common">Benguela hake</name>
    <name type="synonym">Merluccius cadenati</name>
    <dbReference type="NCBI Taxonomy" id="89951"/>
    <lineage>
        <taxon>Eukaryota</taxon>
        <taxon>Metazoa</taxon>
        <taxon>Chordata</taxon>
        <taxon>Craniata</taxon>
        <taxon>Vertebrata</taxon>
        <taxon>Euteleostomi</taxon>
        <taxon>Actinopterygii</taxon>
        <taxon>Neopterygii</taxon>
        <taxon>Teleostei</taxon>
        <taxon>Neoteleostei</taxon>
        <taxon>Acanthomorphata</taxon>
        <taxon>Zeiogadaria</taxon>
        <taxon>Gadariae</taxon>
        <taxon>Gadiformes</taxon>
        <taxon>Gadoidei</taxon>
        <taxon>Merlucciidae</taxon>
        <taxon>Merluccius</taxon>
    </lineage>
</organism>
<evidence type="ECO:0000313" key="7">
    <source>
        <dbReference type="Proteomes" id="UP001174136"/>
    </source>
</evidence>
<dbReference type="SUPFAM" id="SSF57196">
    <property type="entry name" value="EGF/Laminin"/>
    <property type="match status" value="1"/>
</dbReference>
<keyword evidence="3" id="KW-0325">Glycoprotein</keyword>
<gene>
    <name evidence="6" type="ORF">N1851_018827</name>
</gene>
<evidence type="ECO:0000256" key="3">
    <source>
        <dbReference type="ARBA" id="ARBA00023180"/>
    </source>
</evidence>
<evidence type="ECO:0000256" key="2">
    <source>
        <dbReference type="ARBA" id="ARBA00023157"/>
    </source>
</evidence>
<dbReference type="Proteomes" id="UP001174136">
    <property type="component" value="Unassembled WGS sequence"/>
</dbReference>
<evidence type="ECO:0000259" key="5">
    <source>
        <dbReference type="Pfam" id="PF09443"/>
    </source>
</evidence>
<dbReference type="InterPro" id="IPR019011">
    <property type="entry name" value="Cryptic/Cripto_CFC-dom"/>
</dbReference>
<comment type="caution">
    <text evidence="6">The sequence shown here is derived from an EMBL/GenBank/DDBJ whole genome shotgun (WGS) entry which is preliminary data.</text>
</comment>
<evidence type="ECO:0000313" key="6">
    <source>
        <dbReference type="EMBL" id="KAK0143048.1"/>
    </source>
</evidence>
<feature type="region of interest" description="Disordered" evidence="4">
    <location>
        <begin position="358"/>
        <end position="437"/>
    </location>
</feature>
<accession>A0AA47MMB8</accession>
<dbReference type="Pfam" id="PF09443">
    <property type="entry name" value="CFC"/>
    <property type="match status" value="1"/>
</dbReference>
<dbReference type="AlphaFoldDB" id="A0AA47MMB8"/>
<evidence type="ECO:0000256" key="4">
    <source>
        <dbReference type="SAM" id="MobiDB-lite"/>
    </source>
</evidence>
<keyword evidence="1" id="KW-0245">EGF-like domain</keyword>
<feature type="region of interest" description="Disordered" evidence="4">
    <location>
        <begin position="193"/>
        <end position="216"/>
    </location>
</feature>
<feature type="domain" description="Cryptic/Cripto CFC" evidence="5">
    <location>
        <begin position="25"/>
        <end position="46"/>
    </location>
</feature>
<keyword evidence="7" id="KW-1185">Reference proteome</keyword>
<sequence>MRREGSLLGAAEDILAGGHRVARSCGGIPHEEWVQKGCAYCRCGTASPHLPQGVQIHVMKEQGEWLQLLRFAQVSLLVSSDLHILAGFPYTEARVKSAPRPPDGMRGVVFLLRLLHLHQLAQHGAVIGGCHHVWDLVRLFFDAGLFNALPAFSTICGNLGEEKRCHQTSIEKQLIVHTNFTINPIYWRFGRGGERGKRRRSGGGVGPEGAQALDSSSVVERGVRCTGSGSQMVQGSAGGRDVRQAGVGTRAGSQTVQGTPLVSVEEPVHQRGVVFLLRLLHLHQLAQHGAVIGGCHHVWDLVRLFFDAGLFNALPAFSTICGNLGEEKRCHQTSIEKQLIVHTNFTINPIYWRFGRGGERGKRRRSGGGVGPEGAQALDSSSVVERGVRCTGSGSQMVQGSAGGRDVRQAGVGTQAGSQTDQGSAGGRDVRQAGVGTRAGSQTGEWLQLLRFAQVSLLVSSDLHIWAGFPYTEARVKSAPQPPDGMVDTSVSEGQKYMKGSQKLLDAQMDKAEHLVLVQPTLLFKDLVWICFSSPMLLPVPLYGLNPQEVDVHLSHSVGLLFSFLVCFEEVLQNCSNDPTEDGDVTHDVEASRCLDVGDDFAGQRLLSESLPK</sequence>
<reference evidence="6" key="1">
    <citation type="journal article" date="2023" name="Front. Mar. Sci.">
        <title>A new Merluccius polli reference genome to investigate the effects of global change in West African waters.</title>
        <authorList>
            <person name="Mateo J.L."/>
            <person name="Blanco-Fernandez C."/>
            <person name="Garcia-Vazquez E."/>
            <person name="Machado-Schiaffino G."/>
        </authorList>
    </citation>
    <scope>NUCLEOTIDE SEQUENCE</scope>
    <source>
        <strain evidence="6">C29</strain>
        <tissue evidence="6">Fin</tissue>
    </source>
</reference>
<dbReference type="EMBL" id="JAOPHQ010003440">
    <property type="protein sequence ID" value="KAK0143048.1"/>
    <property type="molecule type" value="Genomic_DNA"/>
</dbReference>